<proteinExistence type="inferred from homology"/>
<dbReference type="GeneID" id="940348"/>
<dbReference type="OrthoDB" id="2470at10239"/>
<evidence type="ECO:0000256" key="1">
    <source>
        <dbReference type="ARBA" id="ARBA00022562"/>
    </source>
</evidence>
<sequence length="737" mass="83091">MWRNQSLANDPAEKRFLANEVTRATIRSIFNADEVLRTKMLSYLDEPSAPPSDPLFPTDLSMELFSMLTGATGACVGATIHQILRDPSVLRKQLFYSMFRFILDGVNISRLSSAWRSHRERFVREEDGPVALEQFEMWSDALRHTLVSTVSALLEKLIYAHAGDDRYCRYVDWIASVGVVPLFANETVTRLKEVSAAQRELTAALRSCQLLDGLDDATLKTLRRCVAAMMTSEVPNAANLRMHRLKSNGEIECFAGKKRLRRYVHSEPLVLEEDHLALTTPLSRIRYERARHHELRTHRKVCQLLNTHPVKVVTSSRYEMNTRRIVELMEKRDRNVDAKASIVKFLLNVSDSKSKIGLEDSVESFLQDLTPSVDQSRLMPPRPPSGAGGGAAHGPLGPGTQDIRELFRRQVIRCLEEQIQDHVEEIESLKLLNKAWEGKTRELRDALERYETDGRRTRGPPSADLQTADTLRALRRVQDLPTNPTAVEDNRVVANSFFSQFVPDDRDSDDRLSKLWENEYFRCFKLRRNVTNQGAEDSISYSNYTVEKVLSPFLTSVLQFPLLDPIPEDHLFLSLSELAHVVYETSRLQRYTDFLRFRETARIYPAAAAAATTSEAPTPRPGGAAVPRPVATTDGRRPPAPGPARIRDGRPRRARRPPGGPTTPYGRPGGALGPMAPTTGDGTTRDRTPRAWAHTAGLFPGAAPPPWPSPVGHPYIRSPWEKLDTLRRRRNVQHING</sequence>
<organism evidence="7 8">
    <name type="scientific">Rat cytomegalovirus (strain Maastricht)</name>
    <dbReference type="NCBI Taxonomy" id="79700"/>
    <lineage>
        <taxon>Viruses</taxon>
        <taxon>Duplodnaviria</taxon>
        <taxon>Heunggongvirae</taxon>
        <taxon>Peploviricota</taxon>
        <taxon>Herviviricetes</taxon>
        <taxon>Herpesvirales</taxon>
        <taxon>Orthoherpesviridae</taxon>
        <taxon>Betaherpesvirinae</taxon>
        <taxon>Muromegalovirus</taxon>
        <taxon>Muromegalovirus muridbeta2</taxon>
        <taxon>Murid betaherpesvirus 2</taxon>
    </lineage>
</organism>
<dbReference type="RefSeq" id="NP_064204.1">
    <property type="nucleotide sequence ID" value="NC_002512.2"/>
</dbReference>
<keyword evidence="5" id="KW-0175">Coiled coil</keyword>
<keyword evidence="2" id="KW-1188">Viral release from host cell</keyword>
<feature type="region of interest" description="Disordered" evidence="6">
    <location>
        <begin position="608"/>
        <end position="688"/>
    </location>
</feature>
<dbReference type="GO" id="GO:0044423">
    <property type="term" value="C:virion component"/>
    <property type="evidence" value="ECO:0007669"/>
    <property type="project" value="UniProtKB-KW"/>
</dbReference>
<keyword evidence="4" id="KW-0231">Viral genome packaging</keyword>
<evidence type="ECO:0000256" key="4">
    <source>
        <dbReference type="ARBA" id="ARBA00023219"/>
    </source>
</evidence>
<reference evidence="7 8" key="5">
    <citation type="journal article" date="1998" name="Virology">
        <title>The Maastricht strain and England strain of rat cytomegalovirus represent different betaherpesvirus species rather than strains.</title>
        <authorList>
            <person name="Beisser P.S."/>
            <person name="Kaptein S.J."/>
            <person name="Beuken E."/>
            <person name="Bruggeman C.A."/>
            <person name="Vink C."/>
        </authorList>
    </citation>
    <scope>NUCLEOTIDE SEQUENCE [LARGE SCALE GENOMIC DNA]</scope>
    <source>
        <strain evidence="7 8">Maastricht</strain>
    </source>
</reference>
<evidence type="ECO:0000256" key="6">
    <source>
        <dbReference type="SAM" id="MobiDB-lite"/>
    </source>
</evidence>
<evidence type="ECO:0000313" key="7">
    <source>
        <dbReference type="EMBL" id="AAF99193.1"/>
    </source>
</evidence>
<reference evidence="7 8" key="10">
    <citation type="journal article" date="2000" name="Virus Res.">
        <title>Rat cytomegalovirus R89 is a highly conserved gene which expresses a spliced transcript.</title>
        <authorList>
            <person name="Gruijthuijsen Y.K."/>
            <person name="Beuken E."/>
            <person name="Bruggeman C.A."/>
            <person name="Vink C."/>
        </authorList>
    </citation>
    <scope>NUCLEOTIDE SEQUENCE [LARGE SCALE GENOMIC DNA]</scope>
    <source>
        <strain evidence="7 8">Maastricht</strain>
    </source>
</reference>
<dbReference type="HAMAP" id="MF_04012">
    <property type="entry name" value="HSV_PORTL"/>
    <property type="match status" value="1"/>
</dbReference>
<dbReference type="Proteomes" id="UP000008288">
    <property type="component" value="Segment"/>
</dbReference>
<name>Q9DW97_RCMVM</name>
<dbReference type="GO" id="GO:0051276">
    <property type="term" value="P:chromosome organization"/>
    <property type="evidence" value="ECO:0007669"/>
    <property type="project" value="InterPro"/>
</dbReference>
<reference evidence="7 8" key="1">
    <citation type="journal article" date="1996" name="J. Gen. Virol.">
        <title>Cloning and sequence analysis of the genes encoding DNA polymerase, glycoprotein B, ICP18.5 and major DNA-binding protein of rat cytomegalovirus.</title>
        <authorList>
            <person name="Beuken E."/>
            <person name="Slobbe R."/>
            <person name="Bruggeman C.A."/>
            <person name="Vink C."/>
        </authorList>
    </citation>
    <scope>NUCLEOTIDE SEQUENCE [LARGE SCALE GENOMIC DNA]</scope>
    <source>
        <strain evidence="7 8">Maastricht</strain>
    </source>
</reference>
<keyword evidence="8" id="KW-1185">Reference proteome</keyword>
<organismHost>
    <name type="scientific">Rattus</name>
    <name type="common">rats</name>
    <dbReference type="NCBI Taxonomy" id="10114"/>
</organismHost>
<accession>Q9DW97</accession>
<evidence type="ECO:0000256" key="3">
    <source>
        <dbReference type="ARBA" id="ARBA00022844"/>
    </source>
</evidence>
<reference evidence="7 8" key="4">
    <citation type="journal article" date="1998" name="J. Virol.">
        <title>The R33 G protein-coupled receptor gene of rat cytomegalovirus plays an essential role in the pathogenesis of viral infection.</title>
        <authorList>
            <person name="Beisser P.S."/>
            <person name="Vink C."/>
            <person name="Van Dam J.G."/>
            <person name="Grauls G."/>
            <person name="Vanherle S.J."/>
            <person name="Bruggeman C.A."/>
        </authorList>
    </citation>
    <scope>NUCLEOTIDE SEQUENCE [LARGE SCALE GENOMIC DNA]</scope>
    <source>
        <strain evidence="7 8">Maastricht</strain>
    </source>
</reference>
<reference evidence="7 8" key="2">
    <citation type="journal article" date="1996" name="J. Virol.">
        <title>Structure of the rat cytomegalovirus genome termini.</title>
        <authorList>
            <person name="Vink C."/>
            <person name="Beuken E."/>
            <person name="Bruggeman C.A."/>
        </authorList>
    </citation>
    <scope>NUCLEOTIDE SEQUENCE [LARGE SCALE GENOMIC DNA]</scope>
    <source>
        <strain evidence="7 8">Maastricht</strain>
    </source>
</reference>
<reference evidence="7 8" key="8">
    <citation type="journal article" date="2000" name="J. Virol.">
        <title>The r144 major histocompatibility complex class I-like gene of rat cytomegalovirus is dispensable for both acute and long-term infection in the immunocompromised host.</title>
        <authorList>
            <person name="Beisser P.S."/>
            <person name="Kloover J.S."/>
            <person name="Grauls G.E."/>
            <person name="Blok M.J."/>
            <person name="Bruggeman C.A."/>
            <person name="Vink C."/>
        </authorList>
    </citation>
    <scope>NUCLEOTIDE SEQUENCE [LARGE SCALE GENOMIC DNA]</scope>
    <source>
        <strain evidence="7 8">Maastricht</strain>
    </source>
</reference>
<reference evidence="7 8" key="9">
    <citation type="journal article" date="2000" name="J. Virol.">
        <title>Complete DNA sequence of the rat cytomegalovirus genome.</title>
        <authorList>
            <person name="Vink C."/>
            <person name="Beuken E."/>
            <person name="Bruggeman C.A."/>
        </authorList>
    </citation>
    <scope>NUCLEOTIDE SEQUENCE [LARGE SCALE GENOMIC DNA]</scope>
    <source>
        <strain evidence="7 8">Maastricht</strain>
    </source>
</reference>
<evidence type="ECO:0000256" key="5">
    <source>
        <dbReference type="SAM" id="Coils"/>
    </source>
</evidence>
<evidence type="ECO:0000313" key="8">
    <source>
        <dbReference type="Proteomes" id="UP000008288"/>
    </source>
</evidence>
<reference evidence="7 8" key="6">
    <citation type="journal article" date="1999" name="J. Gen. Virol.">
        <title>The rat cytomegalovirus R32 gene encodes a virion-associated protein that elicits a strong humoral immune response in infected rats.</title>
        <authorList>
            <person name="Beuken E."/>
            <person name="Grauls G."/>
            <person name="Bruggeman C.A."/>
            <person name="Vink C."/>
        </authorList>
    </citation>
    <scope>NUCLEOTIDE SEQUENCE [LARGE SCALE GENOMIC DNA]</scope>
    <source>
        <strain evidence="7 8">Maastricht</strain>
    </source>
</reference>
<protein>
    <submittedName>
        <fullName evidence="7">PR104</fullName>
    </submittedName>
</protein>
<feature type="coiled-coil region" evidence="5">
    <location>
        <begin position="412"/>
        <end position="453"/>
    </location>
</feature>
<feature type="region of interest" description="Disordered" evidence="6">
    <location>
        <begin position="373"/>
        <end position="400"/>
    </location>
</feature>
<keyword evidence="3" id="KW-0946">Virion</keyword>
<evidence type="ECO:0000256" key="2">
    <source>
        <dbReference type="ARBA" id="ARBA00022612"/>
    </source>
</evidence>
<dbReference type="KEGG" id="vg:940348"/>
<keyword evidence="1" id="KW-1048">Host nucleus</keyword>
<dbReference type="EMBL" id="AF232689">
    <property type="protein sequence ID" value="AAF99193.1"/>
    <property type="molecule type" value="Genomic_DNA"/>
</dbReference>
<dbReference type="Pfam" id="PF01763">
    <property type="entry name" value="Herpes_UL6"/>
    <property type="match status" value="1"/>
</dbReference>
<reference evidence="7 8" key="3">
    <citation type="journal article" date="1997" name="J. Gen. Virol.">
        <title>Cloning and functional characterization of the origin of lytic-phase DNA replication of rat cytomegalovirus.</title>
        <authorList>
            <person name="Vink C."/>
            <person name="Beuken E."/>
            <person name="Bruggeman C.A."/>
        </authorList>
    </citation>
    <scope>NUCLEOTIDE SEQUENCE [LARGE SCALE GENOMIC DNA]</scope>
    <source>
        <strain evidence="7 8">Maastricht</strain>
    </source>
</reference>
<feature type="compositionally biased region" description="Low complexity" evidence="6">
    <location>
        <begin position="608"/>
        <end position="617"/>
    </location>
</feature>
<gene>
    <name evidence="7" type="primary">R104</name>
</gene>
<dbReference type="InterPro" id="IPR002660">
    <property type="entry name" value="Herpes_Portal"/>
</dbReference>
<reference evidence="7 8" key="7">
    <citation type="journal article" date="1999" name="J. Virol.">
        <title>Deletion of the R78 G protein-coupled receptor gene from rat cytomegalovirus results in an attenuated, syncytium-inducing mutant strain.</title>
        <authorList>
            <person name="Beisser P.S."/>
            <person name="Grauls G."/>
            <person name="Bruggeman C.A."/>
            <person name="Vink C."/>
        </authorList>
    </citation>
    <scope>NUCLEOTIDE SEQUENCE [LARGE SCALE GENOMIC DNA]</scope>
    <source>
        <strain evidence="7 8">Maastricht</strain>
    </source>
</reference>